<name>A0A2M8W472_9MICO</name>
<dbReference type="OrthoDB" id="3538459at2"/>
<dbReference type="RefSeq" id="WP_157803867.1">
    <property type="nucleotide sequence ID" value="NZ_PGTZ01000011.1"/>
</dbReference>
<dbReference type="AlphaFoldDB" id="A0A2M8W472"/>
<sequence length="165" mass="17411">MNGKSGGDGAWVALVAAERDAARRRAGVNRLSTRSDLLNAALAGGSAWDRSTALTFLRTFPGDVPQLLEQLLEIALAGAWARPVSDVIRAAGSAVDTGLFVDVVLRQVRDRDADACARLAWLLVDVGAQVPLAALLAVARDHDDPAVRDVSRELDEAGVTPGHRP</sequence>
<protein>
    <recommendedName>
        <fullName evidence="3">HEAT repeat protein</fullName>
    </recommendedName>
</protein>
<dbReference type="EMBL" id="PGTZ01000011">
    <property type="protein sequence ID" value="PJI85720.1"/>
    <property type="molecule type" value="Genomic_DNA"/>
</dbReference>
<evidence type="ECO:0008006" key="3">
    <source>
        <dbReference type="Google" id="ProtNLM"/>
    </source>
</evidence>
<proteinExistence type="predicted"/>
<organism evidence="1 2">
    <name type="scientific">Luteimicrobium subarcticum</name>
    <dbReference type="NCBI Taxonomy" id="620910"/>
    <lineage>
        <taxon>Bacteria</taxon>
        <taxon>Bacillati</taxon>
        <taxon>Actinomycetota</taxon>
        <taxon>Actinomycetes</taxon>
        <taxon>Micrococcales</taxon>
        <taxon>Luteimicrobium</taxon>
    </lineage>
</organism>
<evidence type="ECO:0000313" key="1">
    <source>
        <dbReference type="EMBL" id="PJI85720.1"/>
    </source>
</evidence>
<accession>A0A2M8W472</accession>
<reference evidence="1 2" key="1">
    <citation type="submission" date="2017-11" db="EMBL/GenBank/DDBJ databases">
        <title>Genomic Encyclopedia of Archaeal and Bacterial Type Strains, Phase II (KMG-II): From Individual Species to Whole Genera.</title>
        <authorList>
            <person name="Goeker M."/>
        </authorList>
    </citation>
    <scope>NUCLEOTIDE SEQUENCE [LARGE SCALE GENOMIC DNA]</scope>
    <source>
        <strain evidence="1 2">DSM 22413</strain>
    </source>
</reference>
<dbReference type="Proteomes" id="UP000231586">
    <property type="component" value="Unassembled WGS sequence"/>
</dbReference>
<evidence type="ECO:0000313" key="2">
    <source>
        <dbReference type="Proteomes" id="UP000231586"/>
    </source>
</evidence>
<keyword evidence="2" id="KW-1185">Reference proteome</keyword>
<gene>
    <name evidence="1" type="ORF">CLV34_2911</name>
</gene>
<comment type="caution">
    <text evidence="1">The sequence shown here is derived from an EMBL/GenBank/DDBJ whole genome shotgun (WGS) entry which is preliminary data.</text>
</comment>